<comment type="similarity">
    <text evidence="1">Belongs to the 'phage' integrase family.</text>
</comment>
<proteinExistence type="inferred from homology"/>
<evidence type="ECO:0000256" key="3">
    <source>
        <dbReference type="ARBA" id="ARBA00023125"/>
    </source>
</evidence>
<dbReference type="InterPro" id="IPR010998">
    <property type="entry name" value="Integrase_recombinase_N"/>
</dbReference>
<dbReference type="Gene3D" id="1.10.150.130">
    <property type="match status" value="1"/>
</dbReference>
<dbReference type="EMBL" id="CP097119">
    <property type="protein sequence ID" value="USS89928.1"/>
    <property type="molecule type" value="Genomic_DNA"/>
</dbReference>
<sequence>MSTSSRVQGMFENHILPEFGSMFIKNITIDQIQTAVNKWFKIAPKRNYKKWYQLTARIFQFAIKRRYIDAFNPASSITLPRIKVNPGAKKQNFWDKYQLRTFFKILEQYDSKFEQYVLFRLLAYSGIRRGECLDLT</sequence>
<evidence type="ECO:0000256" key="2">
    <source>
        <dbReference type="ARBA" id="ARBA00022908"/>
    </source>
</evidence>
<dbReference type="InterPro" id="IPR050808">
    <property type="entry name" value="Phage_Integrase"/>
</dbReference>
<keyword evidence="2" id="KW-0229">DNA integration</keyword>
<gene>
    <name evidence="5" type="ORF">M3M40_03690</name>
</gene>
<organism evidence="5 6">
    <name type="scientific">Fructilactobacillus cliffordii</name>
    <dbReference type="NCBI Taxonomy" id="2940299"/>
    <lineage>
        <taxon>Bacteria</taxon>
        <taxon>Bacillati</taxon>
        <taxon>Bacillota</taxon>
        <taxon>Bacilli</taxon>
        <taxon>Lactobacillales</taxon>
        <taxon>Lactobacillaceae</taxon>
        <taxon>Fructilactobacillus</taxon>
    </lineage>
</organism>
<reference evidence="5" key="1">
    <citation type="submission" date="2022-05" db="EMBL/GenBank/DDBJ databases">
        <authorList>
            <person name="Oliphant S.A."/>
            <person name="Watson-Haigh N.S."/>
            <person name="Sumby K.M."/>
            <person name="Gardner J.M."/>
            <person name="Jiranek V."/>
        </authorList>
    </citation>
    <scope>NUCLEOTIDE SEQUENCE</scope>
    <source>
        <strain evidence="5">KI4_B1</strain>
    </source>
</reference>
<feature type="domain" description="Integrase SAM-like N-terminal" evidence="4">
    <location>
        <begin position="3"/>
        <end position="40"/>
    </location>
</feature>
<evidence type="ECO:0000313" key="6">
    <source>
        <dbReference type="Proteomes" id="UP001055911"/>
    </source>
</evidence>
<dbReference type="PANTHER" id="PTHR30629:SF2">
    <property type="entry name" value="PROPHAGE INTEGRASE INTS-RELATED"/>
    <property type="match status" value="1"/>
</dbReference>
<dbReference type="AlphaFoldDB" id="A0A9Q8ZV76"/>
<evidence type="ECO:0000256" key="1">
    <source>
        <dbReference type="ARBA" id="ARBA00008857"/>
    </source>
</evidence>
<keyword evidence="3" id="KW-0238">DNA-binding</keyword>
<evidence type="ECO:0000313" key="5">
    <source>
        <dbReference type="EMBL" id="USS89928.1"/>
    </source>
</evidence>
<protein>
    <submittedName>
        <fullName evidence="5">N-terminal phage integrase SAM-like domain-containing protein</fullName>
    </submittedName>
</protein>
<dbReference type="SUPFAM" id="SSF56349">
    <property type="entry name" value="DNA breaking-rejoining enzymes"/>
    <property type="match status" value="1"/>
</dbReference>
<name>A0A9Q8ZV76_9LACO</name>
<keyword evidence="6" id="KW-1185">Reference proteome</keyword>
<dbReference type="Proteomes" id="UP001055911">
    <property type="component" value="Chromosome"/>
</dbReference>
<dbReference type="RefSeq" id="WP_252767474.1">
    <property type="nucleotide sequence ID" value="NZ_CP097119.1"/>
</dbReference>
<dbReference type="InterPro" id="IPR004107">
    <property type="entry name" value="Integrase_SAM-like_N"/>
</dbReference>
<accession>A0A9Q8ZV76</accession>
<dbReference type="Pfam" id="PF14659">
    <property type="entry name" value="Phage_int_SAM_3"/>
    <property type="match status" value="1"/>
</dbReference>
<dbReference type="GO" id="GO:0015074">
    <property type="term" value="P:DNA integration"/>
    <property type="evidence" value="ECO:0007669"/>
    <property type="project" value="UniProtKB-KW"/>
</dbReference>
<dbReference type="PANTHER" id="PTHR30629">
    <property type="entry name" value="PROPHAGE INTEGRASE"/>
    <property type="match status" value="1"/>
</dbReference>
<evidence type="ECO:0000259" key="4">
    <source>
        <dbReference type="Pfam" id="PF14659"/>
    </source>
</evidence>
<dbReference type="InterPro" id="IPR011010">
    <property type="entry name" value="DNA_brk_join_enz"/>
</dbReference>
<dbReference type="GO" id="GO:0003677">
    <property type="term" value="F:DNA binding"/>
    <property type="evidence" value="ECO:0007669"/>
    <property type="project" value="UniProtKB-KW"/>
</dbReference>